<accession>A0A0E9QCZ3</accession>
<proteinExistence type="predicted"/>
<dbReference type="EMBL" id="GBXM01093908">
    <property type="protein sequence ID" value="JAH14669.1"/>
    <property type="molecule type" value="Transcribed_RNA"/>
</dbReference>
<sequence length="43" mass="4747">MYSDLNAFLSVDFTERFAVGICHTPICLMAAPDPSLREPSVCK</sequence>
<dbReference type="AlphaFoldDB" id="A0A0E9QCZ3"/>
<name>A0A0E9QCZ3_ANGAN</name>
<reference evidence="1" key="2">
    <citation type="journal article" date="2015" name="Fish Shellfish Immunol.">
        <title>Early steps in the European eel (Anguilla anguilla)-Vibrio vulnificus interaction in the gills: Role of the RtxA13 toxin.</title>
        <authorList>
            <person name="Callol A."/>
            <person name="Pajuelo D."/>
            <person name="Ebbesson L."/>
            <person name="Teles M."/>
            <person name="MacKenzie S."/>
            <person name="Amaro C."/>
        </authorList>
    </citation>
    <scope>NUCLEOTIDE SEQUENCE</scope>
</reference>
<reference evidence="1" key="1">
    <citation type="submission" date="2014-11" db="EMBL/GenBank/DDBJ databases">
        <authorList>
            <person name="Amaro Gonzalez C."/>
        </authorList>
    </citation>
    <scope>NUCLEOTIDE SEQUENCE</scope>
</reference>
<evidence type="ECO:0000313" key="1">
    <source>
        <dbReference type="EMBL" id="JAH14669.1"/>
    </source>
</evidence>
<organism evidence="1">
    <name type="scientific">Anguilla anguilla</name>
    <name type="common">European freshwater eel</name>
    <name type="synonym">Muraena anguilla</name>
    <dbReference type="NCBI Taxonomy" id="7936"/>
    <lineage>
        <taxon>Eukaryota</taxon>
        <taxon>Metazoa</taxon>
        <taxon>Chordata</taxon>
        <taxon>Craniata</taxon>
        <taxon>Vertebrata</taxon>
        <taxon>Euteleostomi</taxon>
        <taxon>Actinopterygii</taxon>
        <taxon>Neopterygii</taxon>
        <taxon>Teleostei</taxon>
        <taxon>Anguilliformes</taxon>
        <taxon>Anguillidae</taxon>
        <taxon>Anguilla</taxon>
    </lineage>
</organism>
<protein>
    <submittedName>
        <fullName evidence="1">Uncharacterized protein</fullName>
    </submittedName>
</protein>